<keyword evidence="4 7" id="KW-0067">ATP-binding</keyword>
<dbReference type="InterPro" id="IPR014729">
    <property type="entry name" value="Rossmann-like_a/b/a_fold"/>
</dbReference>
<dbReference type="GO" id="GO:0004825">
    <property type="term" value="F:methionine-tRNA ligase activity"/>
    <property type="evidence" value="ECO:0007669"/>
    <property type="project" value="UniProtKB-EC"/>
</dbReference>
<evidence type="ECO:0000259" key="9">
    <source>
        <dbReference type="Pfam" id="PF19303"/>
    </source>
</evidence>
<sequence>MDSKKPFYITTTLPYVNAEPHVGFAMELIRADAVARYKTLMGHDVFFNTGTDEHGQKLYDGAKEKGVSPQEFVDQYAESFKKLLPALGITKDVHFIRTTDEAHAKAAQEFWKLCDKNGYIYKKEYKVKYCVGCELEKTESELIDGRCPIHPNKEIEIREEENYFFKWSEFEKPLLDFYDTHPNFVTPDFRFNEIKEFIKRGLQDFSISRLKEKMSWGVPVPGDPEHVMYVWFDALTNYISTLGWPDNTEAFEKFWINGTPVQYAGKDNLRQQSAMWQAMLMAAGLPNSHRIIINGFITGESGVKMSKSLGNVVNPYDVVNEYGTDALRYYLLREVSSFEDSPFTMELFAQAYNSGLVNGIGNLTSRVMKLAEDNIDEPILIEEKDFDSEYQKAFEEFDLKKAADFVWAKITEIDTFIEQERPFSVVKEDKEKGRELIAHMVQNLNSIAYHLQPLLPETSEKIFEAISHNKKPETPLFERK</sequence>
<accession>A0A2H0QYA7</accession>
<feature type="domain" description="Methionyl-tRNA synthetase anticodon-binding" evidence="9">
    <location>
        <begin position="388"/>
        <end position="470"/>
    </location>
</feature>
<dbReference type="Gene3D" id="1.10.730.10">
    <property type="entry name" value="Isoleucyl-tRNA Synthetase, Domain 1"/>
    <property type="match status" value="1"/>
</dbReference>
<evidence type="ECO:0000259" key="8">
    <source>
        <dbReference type="Pfam" id="PF09334"/>
    </source>
</evidence>
<dbReference type="PRINTS" id="PR01041">
    <property type="entry name" value="TRNASYNTHMET"/>
</dbReference>
<evidence type="ECO:0000256" key="3">
    <source>
        <dbReference type="ARBA" id="ARBA00022741"/>
    </source>
</evidence>
<keyword evidence="5 7" id="KW-0648">Protein biosynthesis</keyword>
<dbReference type="InterPro" id="IPR023457">
    <property type="entry name" value="Met-tRNA_synth_2"/>
</dbReference>
<keyword evidence="3 7" id="KW-0547">Nucleotide-binding</keyword>
<dbReference type="Proteomes" id="UP000231333">
    <property type="component" value="Unassembled WGS sequence"/>
</dbReference>
<dbReference type="InterPro" id="IPR015413">
    <property type="entry name" value="Methionyl/Leucyl_tRNA_Synth"/>
</dbReference>
<name>A0A2H0QYA7_9BACT</name>
<proteinExistence type="inferred from homology"/>
<dbReference type="InterPro" id="IPR041872">
    <property type="entry name" value="Anticodon_Met"/>
</dbReference>
<dbReference type="EMBL" id="PCXL01000008">
    <property type="protein sequence ID" value="PIR38794.1"/>
    <property type="molecule type" value="Genomic_DNA"/>
</dbReference>
<comment type="similarity">
    <text evidence="7">Belongs to the class-I aminoacyl-tRNA synthetase family.</text>
</comment>
<dbReference type="Gene3D" id="3.40.50.620">
    <property type="entry name" value="HUPs"/>
    <property type="match status" value="1"/>
</dbReference>
<keyword evidence="2 7" id="KW-0436">Ligase</keyword>
<keyword evidence="6 7" id="KW-0030">Aminoacyl-tRNA synthetase</keyword>
<evidence type="ECO:0000313" key="11">
    <source>
        <dbReference type="Proteomes" id="UP000231333"/>
    </source>
</evidence>
<evidence type="ECO:0000256" key="4">
    <source>
        <dbReference type="ARBA" id="ARBA00022840"/>
    </source>
</evidence>
<dbReference type="FunFam" id="2.170.220.10:FF:000003">
    <property type="entry name" value="Methionine--tRNA ligase"/>
    <property type="match status" value="1"/>
</dbReference>
<evidence type="ECO:0000256" key="1">
    <source>
        <dbReference type="ARBA" id="ARBA00012838"/>
    </source>
</evidence>
<evidence type="ECO:0000256" key="7">
    <source>
        <dbReference type="RuleBase" id="RU363039"/>
    </source>
</evidence>
<dbReference type="Gene3D" id="2.170.220.10">
    <property type="match status" value="1"/>
</dbReference>
<dbReference type="GO" id="GO:0006431">
    <property type="term" value="P:methionyl-tRNA aminoacylation"/>
    <property type="evidence" value="ECO:0007669"/>
    <property type="project" value="InterPro"/>
</dbReference>
<dbReference type="Pfam" id="PF19303">
    <property type="entry name" value="Anticodon_3"/>
    <property type="match status" value="1"/>
</dbReference>
<dbReference type="CDD" id="cd00814">
    <property type="entry name" value="MetRS_core"/>
    <property type="match status" value="1"/>
</dbReference>
<dbReference type="Pfam" id="PF09334">
    <property type="entry name" value="tRNA-synt_1g"/>
    <property type="match status" value="1"/>
</dbReference>
<dbReference type="SUPFAM" id="SSF52374">
    <property type="entry name" value="Nucleotidylyl transferase"/>
    <property type="match status" value="1"/>
</dbReference>
<organism evidence="10 11">
    <name type="scientific">Candidatus Zambryskibacteria bacterium CG10_big_fil_rev_8_21_14_0_10_42_12</name>
    <dbReference type="NCBI Taxonomy" id="1975115"/>
    <lineage>
        <taxon>Bacteria</taxon>
        <taxon>Candidatus Zambryskiibacteriota</taxon>
    </lineage>
</organism>
<dbReference type="PANTHER" id="PTHR43326:SF1">
    <property type="entry name" value="METHIONINE--TRNA LIGASE, MITOCHONDRIAL"/>
    <property type="match status" value="1"/>
</dbReference>
<evidence type="ECO:0000313" key="10">
    <source>
        <dbReference type="EMBL" id="PIR38794.1"/>
    </source>
</evidence>
<dbReference type="PANTHER" id="PTHR43326">
    <property type="entry name" value="METHIONYL-TRNA SYNTHETASE"/>
    <property type="match status" value="1"/>
</dbReference>
<evidence type="ECO:0000256" key="5">
    <source>
        <dbReference type="ARBA" id="ARBA00022917"/>
    </source>
</evidence>
<protein>
    <recommendedName>
        <fullName evidence="1">methionine--tRNA ligase</fullName>
        <ecNumber evidence="1">6.1.1.10</ecNumber>
    </recommendedName>
</protein>
<evidence type="ECO:0000256" key="6">
    <source>
        <dbReference type="ARBA" id="ARBA00023146"/>
    </source>
</evidence>
<dbReference type="AlphaFoldDB" id="A0A2H0QYA7"/>
<dbReference type="SUPFAM" id="SSF47323">
    <property type="entry name" value="Anticodon-binding domain of a subclass of class I aminoacyl-tRNA synthetases"/>
    <property type="match status" value="1"/>
</dbReference>
<dbReference type="InterPro" id="IPR033911">
    <property type="entry name" value="MetRS_core"/>
</dbReference>
<feature type="domain" description="Methionyl/Leucyl tRNA synthetase" evidence="8">
    <location>
        <begin position="139"/>
        <end position="368"/>
    </location>
</feature>
<evidence type="ECO:0000256" key="2">
    <source>
        <dbReference type="ARBA" id="ARBA00022598"/>
    </source>
</evidence>
<dbReference type="GO" id="GO:0005524">
    <property type="term" value="F:ATP binding"/>
    <property type="evidence" value="ECO:0007669"/>
    <property type="project" value="UniProtKB-KW"/>
</dbReference>
<dbReference type="InterPro" id="IPR009080">
    <property type="entry name" value="tRNAsynth_Ia_anticodon-bd"/>
</dbReference>
<reference evidence="10 11" key="1">
    <citation type="submission" date="2017-09" db="EMBL/GenBank/DDBJ databases">
        <title>Depth-based differentiation of microbial function through sediment-hosted aquifers and enrichment of novel symbionts in the deep terrestrial subsurface.</title>
        <authorList>
            <person name="Probst A.J."/>
            <person name="Ladd B."/>
            <person name="Jarett J.K."/>
            <person name="Geller-Mcgrath D.E."/>
            <person name="Sieber C.M."/>
            <person name="Emerson J.B."/>
            <person name="Anantharaman K."/>
            <person name="Thomas B.C."/>
            <person name="Malmstrom R."/>
            <person name="Stieglmeier M."/>
            <person name="Klingl A."/>
            <person name="Woyke T."/>
            <person name="Ryan C.M."/>
            <person name="Banfield J.F."/>
        </authorList>
    </citation>
    <scope>NUCLEOTIDE SEQUENCE [LARGE SCALE GENOMIC DNA]</scope>
    <source>
        <strain evidence="10">CG10_big_fil_rev_8_21_14_0_10_42_12</strain>
    </source>
</reference>
<dbReference type="EC" id="6.1.1.10" evidence="1"/>
<gene>
    <name evidence="10" type="ORF">COV34_00545</name>
</gene>
<comment type="caution">
    <text evidence="10">The sequence shown here is derived from an EMBL/GenBank/DDBJ whole genome shotgun (WGS) entry which is preliminary data.</text>
</comment>